<dbReference type="Proteomes" id="UP000663829">
    <property type="component" value="Unassembled WGS sequence"/>
</dbReference>
<comment type="similarity">
    <text evidence="1">Belongs to the ice-binding protein family.</text>
</comment>
<dbReference type="EMBL" id="CAJNOQ010043053">
    <property type="protein sequence ID" value="CAF1629078.1"/>
    <property type="molecule type" value="Genomic_DNA"/>
</dbReference>
<keyword evidence="5" id="KW-1185">Reference proteome</keyword>
<comment type="caution">
    <text evidence="3">The sequence shown here is derived from an EMBL/GenBank/DDBJ whole genome shotgun (WGS) entry which is preliminary data.</text>
</comment>
<evidence type="ECO:0000313" key="5">
    <source>
        <dbReference type="Proteomes" id="UP000663829"/>
    </source>
</evidence>
<evidence type="ECO:0000256" key="1">
    <source>
        <dbReference type="ARBA" id="ARBA00005445"/>
    </source>
</evidence>
<dbReference type="OrthoDB" id="9999148at2759"/>
<evidence type="ECO:0000313" key="3">
    <source>
        <dbReference type="EMBL" id="CAF1629078.1"/>
    </source>
</evidence>
<dbReference type="Pfam" id="PF11999">
    <property type="entry name" value="Ice_binding"/>
    <property type="match status" value="1"/>
</dbReference>
<sequence>DLVCPSLGSAAPFAVIAGSKVSNAGLSYITGNLAMSPSIALTGFSIIPGIVGYIYGKNELGTPTALQAQKDVTIAFNECANAPVTKQMTGMEMAGLTLSPGVYKWDAAASLSLPLGILTLNGSGVYIFQIGSALSTSFGSRIILINGATPGCVFWQVGSSATLGSQ</sequence>
<dbReference type="AlphaFoldDB" id="A0A816CWE5"/>
<reference evidence="3" key="1">
    <citation type="submission" date="2021-02" db="EMBL/GenBank/DDBJ databases">
        <authorList>
            <person name="Nowell W R."/>
        </authorList>
    </citation>
    <scope>NUCLEOTIDE SEQUENCE</scope>
</reference>
<feature type="non-terminal residue" evidence="3">
    <location>
        <position position="166"/>
    </location>
</feature>
<keyword evidence="2" id="KW-0732">Signal</keyword>
<evidence type="ECO:0000256" key="2">
    <source>
        <dbReference type="ARBA" id="ARBA00022729"/>
    </source>
</evidence>
<protein>
    <submittedName>
        <fullName evidence="3">Uncharacterized protein</fullName>
    </submittedName>
</protein>
<organism evidence="3 5">
    <name type="scientific">Didymodactylos carnosus</name>
    <dbReference type="NCBI Taxonomy" id="1234261"/>
    <lineage>
        <taxon>Eukaryota</taxon>
        <taxon>Metazoa</taxon>
        <taxon>Spiralia</taxon>
        <taxon>Gnathifera</taxon>
        <taxon>Rotifera</taxon>
        <taxon>Eurotatoria</taxon>
        <taxon>Bdelloidea</taxon>
        <taxon>Philodinida</taxon>
        <taxon>Philodinidae</taxon>
        <taxon>Didymodactylos</taxon>
    </lineage>
</organism>
<evidence type="ECO:0000313" key="4">
    <source>
        <dbReference type="EMBL" id="CAF4526253.1"/>
    </source>
</evidence>
<proteinExistence type="inferred from homology"/>
<dbReference type="EMBL" id="CAJOBC010110761">
    <property type="protein sequence ID" value="CAF4526253.1"/>
    <property type="molecule type" value="Genomic_DNA"/>
</dbReference>
<dbReference type="InterPro" id="IPR021884">
    <property type="entry name" value="Ice-bd_prot"/>
</dbReference>
<dbReference type="Proteomes" id="UP000681722">
    <property type="component" value="Unassembled WGS sequence"/>
</dbReference>
<gene>
    <name evidence="3" type="ORF">GPM918_LOCUS44239</name>
    <name evidence="4" type="ORF">SRO942_LOCUS46001</name>
</gene>
<feature type="non-terminal residue" evidence="3">
    <location>
        <position position="1"/>
    </location>
</feature>
<accession>A0A816CWE5</accession>
<name>A0A816CWE5_9BILA</name>